<accession>A0A2U2N3C6</accession>
<evidence type="ECO:0000313" key="2">
    <source>
        <dbReference type="EMBL" id="PWG63577.1"/>
    </source>
</evidence>
<dbReference type="InterPro" id="IPR050266">
    <property type="entry name" value="AB_hydrolase_sf"/>
</dbReference>
<dbReference type="PRINTS" id="PR00111">
    <property type="entry name" value="ABHYDROLASE"/>
</dbReference>
<protein>
    <submittedName>
        <fullName evidence="2">Alpha/beta hydrolase</fullName>
    </submittedName>
</protein>
<dbReference type="Pfam" id="PF00561">
    <property type="entry name" value="Abhydrolase_1"/>
    <property type="match status" value="1"/>
</dbReference>
<reference evidence="2 3" key="1">
    <citation type="submission" date="2018-05" db="EMBL/GenBank/DDBJ databases">
        <title>Spiribacter halobius sp. nov., a moderately halophilic bacterium isolated from marine solar saltern.</title>
        <authorList>
            <person name="Zheng W.-S."/>
            <person name="Lu D.-C."/>
            <person name="Du Z.-J."/>
        </authorList>
    </citation>
    <scope>NUCLEOTIDE SEQUENCE [LARGE SCALE GENOMIC DNA]</scope>
    <source>
        <strain evidence="2 3">E85</strain>
    </source>
</reference>
<evidence type="ECO:0000313" key="3">
    <source>
        <dbReference type="Proteomes" id="UP000245474"/>
    </source>
</evidence>
<keyword evidence="3" id="KW-1185">Reference proteome</keyword>
<dbReference type="EMBL" id="QFFI01000010">
    <property type="protein sequence ID" value="PWG63577.1"/>
    <property type="molecule type" value="Genomic_DNA"/>
</dbReference>
<dbReference type="GO" id="GO:0046464">
    <property type="term" value="P:acylglycerol catabolic process"/>
    <property type="evidence" value="ECO:0007669"/>
    <property type="project" value="TreeGrafter"/>
</dbReference>
<dbReference type="PANTHER" id="PTHR43798:SF33">
    <property type="entry name" value="HYDROLASE, PUTATIVE (AFU_ORTHOLOGUE AFUA_2G14860)-RELATED"/>
    <property type="match status" value="1"/>
</dbReference>
<proteinExistence type="predicted"/>
<dbReference type="Gene3D" id="3.40.50.1820">
    <property type="entry name" value="alpha/beta hydrolase"/>
    <property type="match status" value="1"/>
</dbReference>
<dbReference type="GO" id="GO:0047372">
    <property type="term" value="F:monoacylglycerol lipase activity"/>
    <property type="evidence" value="ECO:0007669"/>
    <property type="project" value="TreeGrafter"/>
</dbReference>
<feature type="domain" description="AB hydrolase-1" evidence="1">
    <location>
        <begin position="29"/>
        <end position="262"/>
    </location>
</feature>
<evidence type="ECO:0000259" key="1">
    <source>
        <dbReference type="Pfam" id="PF00561"/>
    </source>
</evidence>
<dbReference type="SUPFAM" id="SSF53474">
    <property type="entry name" value="alpha/beta-Hydrolases"/>
    <property type="match status" value="1"/>
</dbReference>
<comment type="caution">
    <text evidence="2">The sequence shown here is derived from an EMBL/GenBank/DDBJ whole genome shotgun (WGS) entry which is preliminary data.</text>
</comment>
<keyword evidence="2" id="KW-0378">Hydrolase</keyword>
<gene>
    <name evidence="2" type="ORF">DEM34_08135</name>
</gene>
<dbReference type="PANTHER" id="PTHR43798">
    <property type="entry name" value="MONOACYLGLYCEROL LIPASE"/>
    <property type="match status" value="1"/>
</dbReference>
<dbReference type="InterPro" id="IPR000073">
    <property type="entry name" value="AB_hydrolase_1"/>
</dbReference>
<dbReference type="Proteomes" id="UP000245474">
    <property type="component" value="Unassembled WGS sequence"/>
</dbReference>
<dbReference type="InterPro" id="IPR029058">
    <property type="entry name" value="AB_hydrolase_fold"/>
</dbReference>
<dbReference type="OrthoDB" id="8680283at2"/>
<organism evidence="2 3">
    <name type="scientific">Sediminicurvatus halobius</name>
    <dbReference type="NCBI Taxonomy" id="2182432"/>
    <lineage>
        <taxon>Bacteria</taxon>
        <taxon>Pseudomonadati</taxon>
        <taxon>Pseudomonadota</taxon>
        <taxon>Gammaproteobacteria</taxon>
        <taxon>Chromatiales</taxon>
        <taxon>Ectothiorhodospiraceae</taxon>
        <taxon>Sediminicurvatus</taxon>
    </lineage>
</organism>
<name>A0A2U2N3C6_9GAMM</name>
<dbReference type="GO" id="GO:0016020">
    <property type="term" value="C:membrane"/>
    <property type="evidence" value="ECO:0007669"/>
    <property type="project" value="TreeGrafter"/>
</dbReference>
<sequence>MSGRAEWQLPQTFEFHGRLVRYGVTGKGPPLVMVHGTPWSSFNLRHLIAGLAGDFTVHYYDLLGYGASDRSPGDVSLGIQNRVLAALLDHWGLDRPAIIGHDFGGATTLRAHLLDGRDFARIVLIDPVAVAPWGSPFFRHVREHEAAFAGVPGYIHEAIVRAYVQTAAYRPLSEETLEGVLAPWRGDPGQAAFYGQIAQADQRYTDEVQPRYGGITRPVLLLWGREDAWIPVERGEALQRLIPGAELRVVADAGHLVIEERPEALLREIRRFLGVAEGE</sequence>
<dbReference type="AlphaFoldDB" id="A0A2U2N3C6"/>